<comment type="caution">
    <text evidence="6">The sequence shown here is derived from an EMBL/GenBank/DDBJ whole genome shotgun (WGS) entry which is preliminary data.</text>
</comment>
<organism evidence="6 7">
    <name type="scientific">Lachnoclostridium phytofermentans</name>
    <dbReference type="NCBI Taxonomy" id="66219"/>
    <lineage>
        <taxon>Bacteria</taxon>
        <taxon>Bacillati</taxon>
        <taxon>Bacillota</taxon>
        <taxon>Clostridia</taxon>
        <taxon>Lachnospirales</taxon>
        <taxon>Lachnospiraceae</taxon>
    </lineage>
</organism>
<evidence type="ECO:0000256" key="2">
    <source>
        <dbReference type="ARBA" id="ARBA00022723"/>
    </source>
</evidence>
<evidence type="ECO:0000256" key="3">
    <source>
        <dbReference type="ARBA" id="ARBA00022801"/>
    </source>
</evidence>
<dbReference type="GO" id="GO:0016787">
    <property type="term" value="F:hydrolase activity"/>
    <property type="evidence" value="ECO:0007669"/>
    <property type="project" value="UniProtKB-KW"/>
</dbReference>
<dbReference type="SMART" id="SM00849">
    <property type="entry name" value="Lactamase_B"/>
    <property type="match status" value="1"/>
</dbReference>
<keyword evidence="4" id="KW-0862">Zinc</keyword>
<dbReference type="EMBL" id="DPVV01000357">
    <property type="protein sequence ID" value="HCL02867.1"/>
    <property type="molecule type" value="Genomic_DNA"/>
</dbReference>
<dbReference type="Pfam" id="PF00753">
    <property type="entry name" value="Lactamase_B"/>
    <property type="match status" value="1"/>
</dbReference>
<proteinExistence type="predicted"/>
<dbReference type="PANTHER" id="PTHR46233">
    <property type="entry name" value="HYDROXYACYLGLUTATHIONE HYDROLASE GLOC"/>
    <property type="match status" value="1"/>
</dbReference>
<dbReference type="CDD" id="cd06262">
    <property type="entry name" value="metallo-hydrolase-like_MBL-fold"/>
    <property type="match status" value="1"/>
</dbReference>
<reference evidence="6 7" key="1">
    <citation type="journal article" date="2018" name="Nat. Biotechnol.">
        <title>A standardized bacterial taxonomy based on genome phylogeny substantially revises the tree of life.</title>
        <authorList>
            <person name="Parks D.H."/>
            <person name="Chuvochina M."/>
            <person name="Waite D.W."/>
            <person name="Rinke C."/>
            <person name="Skarshewski A."/>
            <person name="Chaumeil P.A."/>
            <person name="Hugenholtz P."/>
        </authorList>
    </citation>
    <scope>NUCLEOTIDE SEQUENCE [LARGE SCALE GENOMIC DNA]</scope>
    <source>
        <strain evidence="6">UBA11728</strain>
    </source>
</reference>
<dbReference type="PANTHER" id="PTHR46233:SF3">
    <property type="entry name" value="HYDROXYACYLGLUTATHIONE HYDROLASE GLOC"/>
    <property type="match status" value="1"/>
</dbReference>
<evidence type="ECO:0000313" key="6">
    <source>
        <dbReference type="EMBL" id="HCL02867.1"/>
    </source>
</evidence>
<evidence type="ECO:0000256" key="1">
    <source>
        <dbReference type="ARBA" id="ARBA00001947"/>
    </source>
</evidence>
<evidence type="ECO:0000259" key="5">
    <source>
        <dbReference type="SMART" id="SM00849"/>
    </source>
</evidence>
<dbReference type="SUPFAM" id="SSF56281">
    <property type="entry name" value="Metallo-hydrolase/oxidoreductase"/>
    <property type="match status" value="1"/>
</dbReference>
<dbReference type="Gene3D" id="3.60.15.10">
    <property type="entry name" value="Ribonuclease Z/Hydroxyacylglutathione hydrolase-like"/>
    <property type="match status" value="1"/>
</dbReference>
<dbReference type="GO" id="GO:0046872">
    <property type="term" value="F:metal ion binding"/>
    <property type="evidence" value="ECO:0007669"/>
    <property type="project" value="UniProtKB-KW"/>
</dbReference>
<keyword evidence="3 6" id="KW-0378">Hydrolase</keyword>
<protein>
    <submittedName>
        <fullName evidence="6">MBL fold metallo-hydrolase</fullName>
    </submittedName>
</protein>
<gene>
    <name evidence="6" type="ORF">DHW61_10735</name>
</gene>
<sequence length="216" mass="24130">MSKIRIDMLTLGEIRTNCFILSNEDTKDAVVVDPGDECERILEHLNRNELSVKAILLTHGHFDHIMAAQELAALTRVSIYAYESERELLANPGLNCSSIFGKSLTLAPVESLRDLEKIQFAEIEFVVLHTPGHTKGSVCYYIPDEQILLSGDTLFFESVGRTDFPTGNSEVLIKSINERLFPLPKEVKVYPGHGCSTSIGYEMQNNPYVNGEGSFY</sequence>
<dbReference type="InterPro" id="IPR036866">
    <property type="entry name" value="RibonucZ/Hydroxyglut_hydro"/>
</dbReference>
<evidence type="ECO:0000256" key="4">
    <source>
        <dbReference type="ARBA" id="ARBA00022833"/>
    </source>
</evidence>
<comment type="cofactor">
    <cofactor evidence="1">
        <name>Zn(2+)</name>
        <dbReference type="ChEBI" id="CHEBI:29105"/>
    </cofactor>
</comment>
<evidence type="ECO:0000313" key="7">
    <source>
        <dbReference type="Proteomes" id="UP000262969"/>
    </source>
</evidence>
<name>A0A3D2X806_9FIRM</name>
<keyword evidence="2" id="KW-0479">Metal-binding</keyword>
<dbReference type="Proteomes" id="UP000262969">
    <property type="component" value="Unassembled WGS sequence"/>
</dbReference>
<feature type="domain" description="Metallo-beta-lactamase" evidence="5">
    <location>
        <begin position="15"/>
        <end position="193"/>
    </location>
</feature>
<dbReference type="InterPro" id="IPR051453">
    <property type="entry name" value="MBL_Glyoxalase_II"/>
</dbReference>
<accession>A0A3D2X806</accession>
<dbReference type="AlphaFoldDB" id="A0A3D2X806"/>
<dbReference type="InterPro" id="IPR001279">
    <property type="entry name" value="Metallo-B-lactamas"/>
</dbReference>